<dbReference type="CDD" id="cd02209">
    <property type="entry name" value="cupin_XRE_C"/>
    <property type="match status" value="1"/>
</dbReference>
<gene>
    <name evidence="4" type="ORF">V6X64_07155</name>
</gene>
<dbReference type="InterPro" id="IPR010982">
    <property type="entry name" value="Lambda_DNA-bd_dom_sf"/>
</dbReference>
<dbReference type="PANTHER" id="PTHR46797">
    <property type="entry name" value="HTH-TYPE TRANSCRIPTIONAL REGULATOR"/>
    <property type="match status" value="1"/>
</dbReference>
<keyword evidence="1" id="KW-0238">DNA-binding</keyword>
<feature type="domain" description="HTH cro/C1-type" evidence="3">
    <location>
        <begin position="32"/>
        <end position="86"/>
    </location>
</feature>
<dbReference type="InterPro" id="IPR014710">
    <property type="entry name" value="RmlC-like_jellyroll"/>
</dbReference>
<dbReference type="Pfam" id="PF01381">
    <property type="entry name" value="HTH_3"/>
    <property type="match status" value="1"/>
</dbReference>
<dbReference type="InterPro" id="IPR001387">
    <property type="entry name" value="Cro/C1-type_HTH"/>
</dbReference>
<dbReference type="InterPro" id="IPR011051">
    <property type="entry name" value="RmlC_Cupin_sf"/>
</dbReference>
<dbReference type="SMART" id="SM00530">
    <property type="entry name" value="HTH_XRE"/>
    <property type="match status" value="1"/>
</dbReference>
<dbReference type="CDD" id="cd00093">
    <property type="entry name" value="HTH_XRE"/>
    <property type="match status" value="1"/>
</dbReference>
<evidence type="ECO:0000313" key="4">
    <source>
        <dbReference type="EMBL" id="MEX0386762.1"/>
    </source>
</evidence>
<dbReference type="PROSITE" id="PS50943">
    <property type="entry name" value="HTH_CROC1"/>
    <property type="match status" value="1"/>
</dbReference>
<dbReference type="SUPFAM" id="SSF47413">
    <property type="entry name" value="lambda repressor-like DNA-binding domains"/>
    <property type="match status" value="1"/>
</dbReference>
<dbReference type="Gene3D" id="2.60.120.10">
    <property type="entry name" value="Jelly Rolls"/>
    <property type="match status" value="1"/>
</dbReference>
<evidence type="ECO:0000259" key="3">
    <source>
        <dbReference type="PROSITE" id="PS50943"/>
    </source>
</evidence>
<dbReference type="SUPFAM" id="SSF51182">
    <property type="entry name" value="RmlC-like cupins"/>
    <property type="match status" value="1"/>
</dbReference>
<dbReference type="RefSeq" id="WP_367967224.1">
    <property type="nucleotide sequence ID" value="NZ_JBAKFJ010000001.1"/>
</dbReference>
<dbReference type="InterPro" id="IPR013096">
    <property type="entry name" value="Cupin_2"/>
</dbReference>
<dbReference type="PANTHER" id="PTHR46797:SF11">
    <property type="entry name" value="HTH-TYPE TRANSCRIPTIONAL REGULATOR PUUR"/>
    <property type="match status" value="1"/>
</dbReference>
<keyword evidence="5" id="KW-1185">Reference proteome</keyword>
<name>A0ABV3S9F8_9GAMM</name>
<organism evidence="4 5">
    <name type="scientific">Spiribacter onubensis</name>
    <dbReference type="NCBI Taxonomy" id="3122420"/>
    <lineage>
        <taxon>Bacteria</taxon>
        <taxon>Pseudomonadati</taxon>
        <taxon>Pseudomonadota</taxon>
        <taxon>Gammaproteobacteria</taxon>
        <taxon>Chromatiales</taxon>
        <taxon>Ectothiorhodospiraceae</taxon>
        <taxon>Spiribacter</taxon>
    </lineage>
</organism>
<accession>A0ABV3S9F8</accession>
<protein>
    <submittedName>
        <fullName evidence="4">Cupin domain-containing protein</fullName>
    </submittedName>
</protein>
<dbReference type="Pfam" id="PF07883">
    <property type="entry name" value="Cupin_2"/>
    <property type="match status" value="1"/>
</dbReference>
<dbReference type="Gene3D" id="1.10.260.40">
    <property type="entry name" value="lambda repressor-like DNA-binding domains"/>
    <property type="match status" value="1"/>
</dbReference>
<evidence type="ECO:0000256" key="1">
    <source>
        <dbReference type="ARBA" id="ARBA00023125"/>
    </source>
</evidence>
<sequence>MSSRQDSVGKGRKTTAKSVATPPAGLDVGGRLREIRKAHGLSQRELARRSGVTNGTISLIEKNQTSPSVASLKRVLDGVPLSLTEFFDVGEVPDRKVFFRQDELVPVTEGPLDFRRVGRRSDSTLQMMVERYHPGADTGRVMYRHEGEEAGVVIAGHVEITVGEERRVLGPWESYAFSSRSPHRFRNLEDEECIVISACTPPSF</sequence>
<proteinExistence type="predicted"/>
<evidence type="ECO:0000313" key="5">
    <source>
        <dbReference type="Proteomes" id="UP001556653"/>
    </source>
</evidence>
<reference evidence="4 5" key="1">
    <citation type="submission" date="2024-02" db="EMBL/GenBank/DDBJ databases">
        <title>New especies of Spiribacter isolated from saline water.</title>
        <authorList>
            <person name="Leon M.J."/>
            <person name="De La Haba R."/>
            <person name="Sanchez-Porro C."/>
            <person name="Ventosa A."/>
        </authorList>
    </citation>
    <scope>NUCLEOTIDE SEQUENCE [LARGE SCALE GENOMIC DNA]</scope>
    <source>
        <strain evidence="5">ag22IC4-227</strain>
    </source>
</reference>
<dbReference type="Proteomes" id="UP001556653">
    <property type="component" value="Unassembled WGS sequence"/>
</dbReference>
<comment type="caution">
    <text evidence="4">The sequence shown here is derived from an EMBL/GenBank/DDBJ whole genome shotgun (WGS) entry which is preliminary data.</text>
</comment>
<dbReference type="InterPro" id="IPR050807">
    <property type="entry name" value="TransReg_Diox_bact_type"/>
</dbReference>
<dbReference type="EMBL" id="JBAKFJ010000001">
    <property type="protein sequence ID" value="MEX0386762.1"/>
    <property type="molecule type" value="Genomic_DNA"/>
</dbReference>
<feature type="region of interest" description="Disordered" evidence="2">
    <location>
        <begin position="1"/>
        <end position="27"/>
    </location>
</feature>
<evidence type="ECO:0000256" key="2">
    <source>
        <dbReference type="SAM" id="MobiDB-lite"/>
    </source>
</evidence>